<name>A0A8J2QPA8_9NEOP</name>
<evidence type="ECO:0000256" key="3">
    <source>
        <dbReference type="ARBA" id="ARBA00022448"/>
    </source>
</evidence>
<feature type="transmembrane region" description="Helical" evidence="9">
    <location>
        <begin position="74"/>
        <end position="94"/>
    </location>
</feature>
<keyword evidence="11" id="KW-1185">Reference proteome</keyword>
<feature type="transmembrane region" description="Helical" evidence="9">
    <location>
        <begin position="229"/>
        <end position="248"/>
    </location>
</feature>
<keyword evidence="7 9" id="KW-0472">Membrane</keyword>
<evidence type="ECO:0000313" key="10">
    <source>
        <dbReference type="EMBL" id="CAG9566757.1"/>
    </source>
</evidence>
<feature type="transmembrane region" description="Helical" evidence="9">
    <location>
        <begin position="444"/>
        <end position="464"/>
    </location>
</feature>
<evidence type="ECO:0000256" key="4">
    <source>
        <dbReference type="ARBA" id="ARBA00022475"/>
    </source>
</evidence>
<keyword evidence="4" id="KW-1003">Cell membrane</keyword>
<feature type="transmembrane region" description="Helical" evidence="9">
    <location>
        <begin position="158"/>
        <end position="178"/>
    </location>
</feature>
<reference evidence="10" key="1">
    <citation type="submission" date="2021-09" db="EMBL/GenBank/DDBJ databases">
        <authorList>
            <person name="Martin H S."/>
        </authorList>
    </citation>
    <scope>NUCLEOTIDE SEQUENCE</scope>
</reference>
<evidence type="ECO:0000256" key="8">
    <source>
        <dbReference type="SAM" id="MobiDB-lite"/>
    </source>
</evidence>
<dbReference type="PANTHER" id="PTHR11785:SF240">
    <property type="entry name" value="LD25378P"/>
    <property type="match status" value="1"/>
</dbReference>
<feature type="transmembrane region" description="Helical" evidence="9">
    <location>
        <begin position="40"/>
        <end position="62"/>
    </location>
</feature>
<feature type="transmembrane region" description="Helical" evidence="9">
    <location>
        <begin position="190"/>
        <end position="209"/>
    </location>
</feature>
<dbReference type="FunFam" id="1.20.1740.10:FF:000003">
    <property type="entry name" value="Y+L amino acid transporter 1 isoform X1"/>
    <property type="match status" value="1"/>
</dbReference>
<dbReference type="AlphaFoldDB" id="A0A8J2QPA8"/>
<feature type="region of interest" description="Disordered" evidence="8">
    <location>
        <begin position="1"/>
        <end position="25"/>
    </location>
</feature>
<comment type="similarity">
    <text evidence="2">Belongs to the amino acid-polyamine-organocation (APC) superfamily. L-type amino acid transporter (LAT) (TC 2.A.3.8) family.</text>
</comment>
<evidence type="ECO:0000256" key="2">
    <source>
        <dbReference type="ARBA" id="ARBA00007040"/>
    </source>
</evidence>
<feature type="transmembrane region" description="Helical" evidence="9">
    <location>
        <begin position="417"/>
        <end position="438"/>
    </location>
</feature>
<keyword evidence="5 9" id="KW-0812">Transmembrane</keyword>
<dbReference type="Pfam" id="PF13520">
    <property type="entry name" value="AA_permease_2"/>
    <property type="match status" value="1"/>
</dbReference>
<evidence type="ECO:0000256" key="9">
    <source>
        <dbReference type="SAM" id="Phobius"/>
    </source>
</evidence>
<dbReference type="Proteomes" id="UP000789524">
    <property type="component" value="Unassembled WGS sequence"/>
</dbReference>
<feature type="transmembrane region" description="Helical" evidence="9">
    <location>
        <begin position="382"/>
        <end position="405"/>
    </location>
</feature>
<dbReference type="OrthoDB" id="3257095at2759"/>
<dbReference type="GO" id="GO:0015179">
    <property type="term" value="F:L-amino acid transmembrane transporter activity"/>
    <property type="evidence" value="ECO:0007669"/>
    <property type="project" value="TreeGrafter"/>
</dbReference>
<evidence type="ECO:0000256" key="7">
    <source>
        <dbReference type="ARBA" id="ARBA00023136"/>
    </source>
</evidence>
<dbReference type="InterPro" id="IPR050598">
    <property type="entry name" value="AminoAcid_Transporter"/>
</dbReference>
<comment type="caution">
    <text evidence="10">The sequence shown here is derived from an EMBL/GenBank/DDBJ whole genome shotgun (WGS) entry which is preliminary data.</text>
</comment>
<organism evidence="10 11">
    <name type="scientific">Danaus chrysippus</name>
    <name type="common">African queen</name>
    <dbReference type="NCBI Taxonomy" id="151541"/>
    <lineage>
        <taxon>Eukaryota</taxon>
        <taxon>Metazoa</taxon>
        <taxon>Ecdysozoa</taxon>
        <taxon>Arthropoda</taxon>
        <taxon>Hexapoda</taxon>
        <taxon>Insecta</taxon>
        <taxon>Pterygota</taxon>
        <taxon>Neoptera</taxon>
        <taxon>Endopterygota</taxon>
        <taxon>Lepidoptera</taxon>
        <taxon>Glossata</taxon>
        <taxon>Ditrysia</taxon>
        <taxon>Papilionoidea</taxon>
        <taxon>Nymphalidae</taxon>
        <taxon>Danainae</taxon>
        <taxon>Danaini</taxon>
        <taxon>Danaina</taxon>
        <taxon>Danaus</taxon>
        <taxon>Anosia</taxon>
    </lineage>
</organism>
<dbReference type="PANTHER" id="PTHR11785">
    <property type="entry name" value="AMINO ACID TRANSPORTER"/>
    <property type="match status" value="1"/>
</dbReference>
<sequence>MAKVSATEGLAPKPMDVGEMGDNAENQSTEGVRMKKELSLLNGVAIIVGVIVGSGIFVSPSHALQRAGSKGMSLIIWVLSGLLSMIGALCYAELGTMIPKSGGDYAYIAEAFGDLPAFLYLWVALFILVPTGNAITALTFAQYILKPFWPVCEPPSDAVILVAAIVTCFLTALNCYNVKWVTRVQDSFTAAKILALLLTFIASLVYLFSGHTENLENIMQGTITEPGSIAIAFYAGLFSYSGWNYLNFVTEELQDPYKNLPRAICISMPVVTLVYTLTNFAFFAVLSNNEMIGSNAVAVTFSDKILGVMSWIMSIFVALCTFGSLNGAIYASSRLFFVGARNGHLPLAISLIDVKRLTPVPSLIFMCIVTLVLLMSNNVQSLIVYVTGVEALFIICSISGLLWLRYTQPEAQRPIKVNLLLPIAFLVIVTCLVIFSCFTQPVEVGVGVVFIALGVPVFCVFIMWKNKPYWMVNVCNSFNLACSKMFLCLPENSKEL</sequence>
<protein>
    <submittedName>
        <fullName evidence="10">(African queen) hypothetical protein</fullName>
    </submittedName>
</protein>
<dbReference type="EMBL" id="CAKASE010000057">
    <property type="protein sequence ID" value="CAG9566757.1"/>
    <property type="molecule type" value="Genomic_DNA"/>
</dbReference>
<feature type="transmembrane region" description="Helical" evidence="9">
    <location>
        <begin position="305"/>
        <end position="331"/>
    </location>
</feature>
<feature type="transmembrane region" description="Helical" evidence="9">
    <location>
        <begin position="260"/>
        <end position="285"/>
    </location>
</feature>
<feature type="transmembrane region" description="Helical" evidence="9">
    <location>
        <begin position="357"/>
        <end position="376"/>
    </location>
</feature>
<gene>
    <name evidence="10" type="ORF">DCHRY22_LOCUS7349</name>
</gene>
<evidence type="ECO:0000256" key="1">
    <source>
        <dbReference type="ARBA" id="ARBA00004651"/>
    </source>
</evidence>
<dbReference type="GO" id="GO:0005886">
    <property type="term" value="C:plasma membrane"/>
    <property type="evidence" value="ECO:0007669"/>
    <property type="project" value="UniProtKB-SubCell"/>
</dbReference>
<comment type="subcellular location">
    <subcellularLocation>
        <location evidence="1">Cell membrane</location>
        <topology evidence="1">Multi-pass membrane protein</topology>
    </subcellularLocation>
</comment>
<feature type="transmembrane region" description="Helical" evidence="9">
    <location>
        <begin position="115"/>
        <end position="138"/>
    </location>
</feature>
<dbReference type="PIRSF" id="PIRSF006060">
    <property type="entry name" value="AA_transporter"/>
    <property type="match status" value="1"/>
</dbReference>
<dbReference type="InterPro" id="IPR002293">
    <property type="entry name" value="AA/rel_permease1"/>
</dbReference>
<proteinExistence type="inferred from homology"/>
<evidence type="ECO:0000256" key="5">
    <source>
        <dbReference type="ARBA" id="ARBA00022692"/>
    </source>
</evidence>
<evidence type="ECO:0000256" key="6">
    <source>
        <dbReference type="ARBA" id="ARBA00022989"/>
    </source>
</evidence>
<keyword evidence="3" id="KW-0813">Transport</keyword>
<dbReference type="Gene3D" id="1.20.1740.10">
    <property type="entry name" value="Amino acid/polyamine transporter I"/>
    <property type="match status" value="1"/>
</dbReference>
<keyword evidence="6 9" id="KW-1133">Transmembrane helix</keyword>
<evidence type="ECO:0000313" key="11">
    <source>
        <dbReference type="Proteomes" id="UP000789524"/>
    </source>
</evidence>
<accession>A0A8J2QPA8</accession>